<dbReference type="RefSeq" id="WP_057967663.1">
    <property type="nucleotide sequence ID" value="NZ_MLII01000005.1"/>
</dbReference>
<accession>A0A1S1LDZ3</accession>
<organism evidence="2 3">
    <name type="scientific">Mycobacteroides chelonae</name>
    <name type="common">Mycobacterium chelonae</name>
    <dbReference type="NCBI Taxonomy" id="1774"/>
    <lineage>
        <taxon>Bacteria</taxon>
        <taxon>Bacillati</taxon>
        <taxon>Actinomycetota</taxon>
        <taxon>Actinomycetes</taxon>
        <taxon>Mycobacteriales</taxon>
        <taxon>Mycobacteriaceae</taxon>
        <taxon>Mycobacteroides</taxon>
    </lineage>
</organism>
<reference evidence="2 3" key="1">
    <citation type="submission" date="2016-10" db="EMBL/GenBank/DDBJ databases">
        <title>Evaluation of Human, Veterinary and Environmental Mycobacterium chelonae Isolates by Core Genome Phylogenomic Analysis, Targeted Gene Comparison, and Anti-microbial Susceptibility Patterns: A Tale of Mistaken Identities.</title>
        <authorList>
            <person name="Fogelson S.B."/>
            <person name="Camus A.C."/>
            <person name="Lorenz W."/>
            <person name="Vasireddy R."/>
            <person name="Vasireddy S."/>
            <person name="Smith T."/>
            <person name="Brown-Elliott B.A."/>
            <person name="Wallace R.J.Jr."/>
            <person name="Hasan N.A."/>
            <person name="Reischl U."/>
            <person name="Sanchez S."/>
        </authorList>
    </citation>
    <scope>NUCLEOTIDE SEQUENCE [LARGE SCALE GENOMIC DNA]</scope>
    <source>
        <strain evidence="2 3">15515</strain>
    </source>
</reference>
<name>A0A1S1LDZ3_MYCCH</name>
<gene>
    <name evidence="2" type="ORF">BKG82_23375</name>
</gene>
<proteinExistence type="predicted"/>
<evidence type="ECO:0000313" key="3">
    <source>
        <dbReference type="Proteomes" id="UP000180043"/>
    </source>
</evidence>
<dbReference type="InterPro" id="IPR011089">
    <property type="entry name" value="GmrSD_C"/>
</dbReference>
<evidence type="ECO:0000259" key="1">
    <source>
        <dbReference type="Pfam" id="PF07510"/>
    </source>
</evidence>
<dbReference type="Proteomes" id="UP000180043">
    <property type="component" value="Unassembled WGS sequence"/>
</dbReference>
<sequence>MRNRTILVVAIAAAIAVVVAYQVSARYRLQRANAVAGQSNIPTLAPGVDPLAGVTVVPKRVRGKDYQRLEFGEAWSDDTDAPGGHNGCDTRNDILNRDLADKSFVYTSRCPNAVGAGMLHDPYTGAMVGFARGPKSGEAVQIDHIVPLAYAWDMGAREWQPSMRWRFANDPANLIAVQGQANKDKGDQPPASWMPPNKAFWCQYSMQFAEVVRGYHLSLDERSAKAIREAAQTCPQPLNLW</sequence>
<dbReference type="PANTHER" id="PTHR24094">
    <property type="entry name" value="SECRETED PROTEIN"/>
    <property type="match status" value="1"/>
</dbReference>
<evidence type="ECO:0000313" key="2">
    <source>
        <dbReference type="EMBL" id="OHU49663.1"/>
    </source>
</evidence>
<dbReference type="PANTHER" id="PTHR24094:SF15">
    <property type="entry name" value="AMP-DEPENDENT SYNTHETASE_LIGASE DOMAIN-CONTAINING PROTEIN-RELATED"/>
    <property type="match status" value="1"/>
</dbReference>
<dbReference type="Pfam" id="PF07510">
    <property type="entry name" value="GmrSD_C"/>
    <property type="match status" value="1"/>
</dbReference>
<dbReference type="EMBL" id="MLIQ01000024">
    <property type="protein sequence ID" value="OHU49663.1"/>
    <property type="molecule type" value="Genomic_DNA"/>
</dbReference>
<dbReference type="AlphaFoldDB" id="A0A1S1LDZ3"/>
<feature type="domain" description="GmrSD restriction endonucleases C-terminal" evidence="1">
    <location>
        <begin position="89"/>
        <end position="200"/>
    </location>
</feature>
<comment type="caution">
    <text evidence="2">The sequence shown here is derived from an EMBL/GenBank/DDBJ whole genome shotgun (WGS) entry which is preliminary data.</text>
</comment>
<protein>
    <recommendedName>
        <fullName evidence="1">GmrSD restriction endonucleases C-terminal domain-containing protein</fullName>
    </recommendedName>
</protein>